<name>A0A6G8Q539_9ACTN</name>
<sequence>MAVAFATVTAGFLAEDVGEGFEPGSAIYRTPEEAEAQALVQVGLYESWEEEGRVRLIRSVNDLDHHLRLWQHDRKPGLVLLMEGADPIVRVRDLPGWWRRGLRMIGLTFGDTNYATGVGGGSPAFKRGGLTPKGFELLGNMAELGFIWDISHLAEDGVWQGLDLGFPRVCASHANARALTPTDRHLDDEAIRAVAERGGVVGLVLYNGFLEPRWRQDKTVPVTLEKHLRRHANHVAGLVGWEHVGIGSDLDGGLGLEESPSEIDTVADLYKVGSVVPAEFREAVLGTNWLGFLRSSLPQTS</sequence>
<dbReference type="Pfam" id="PF01244">
    <property type="entry name" value="Peptidase_M19"/>
    <property type="match status" value="1"/>
</dbReference>
<accession>A0A6G8Q539</accession>
<dbReference type="PANTHER" id="PTHR10443:SF12">
    <property type="entry name" value="DIPEPTIDASE"/>
    <property type="match status" value="1"/>
</dbReference>
<organism evidence="1 2">
    <name type="scientific">Rubrobacter tropicus</name>
    <dbReference type="NCBI Taxonomy" id="2653851"/>
    <lineage>
        <taxon>Bacteria</taxon>
        <taxon>Bacillati</taxon>
        <taxon>Actinomycetota</taxon>
        <taxon>Rubrobacteria</taxon>
        <taxon>Rubrobacterales</taxon>
        <taxon>Rubrobacteraceae</taxon>
        <taxon>Rubrobacter</taxon>
    </lineage>
</organism>
<dbReference type="EMBL" id="CP045119">
    <property type="protein sequence ID" value="QIN81592.1"/>
    <property type="molecule type" value="Genomic_DNA"/>
</dbReference>
<dbReference type="PANTHER" id="PTHR10443">
    <property type="entry name" value="MICROSOMAL DIPEPTIDASE"/>
    <property type="match status" value="1"/>
</dbReference>
<dbReference type="PROSITE" id="PS51365">
    <property type="entry name" value="RENAL_DIPEPTIDASE_2"/>
    <property type="match status" value="1"/>
</dbReference>
<gene>
    <name evidence="1" type="ORF">GBA63_02330</name>
</gene>
<protein>
    <submittedName>
        <fullName evidence="1">Peptidase M19</fullName>
    </submittedName>
</protein>
<evidence type="ECO:0000313" key="1">
    <source>
        <dbReference type="EMBL" id="QIN81592.1"/>
    </source>
</evidence>
<dbReference type="InterPro" id="IPR008257">
    <property type="entry name" value="Pept_M19"/>
</dbReference>
<dbReference type="Gene3D" id="3.20.20.140">
    <property type="entry name" value="Metal-dependent hydrolases"/>
    <property type="match status" value="1"/>
</dbReference>
<dbReference type="InterPro" id="IPR032466">
    <property type="entry name" value="Metal_Hydrolase"/>
</dbReference>
<dbReference type="KEGG" id="rub:GBA63_02330"/>
<reference evidence="1 2" key="1">
    <citation type="submission" date="2019-10" db="EMBL/GenBank/DDBJ databases">
        <title>Rubrobacter sp nov SCSIO 52090 isolated from a deep-sea sediment in the South China Sea.</title>
        <authorList>
            <person name="Chen R.W."/>
        </authorList>
    </citation>
    <scope>NUCLEOTIDE SEQUENCE [LARGE SCALE GENOMIC DNA]</scope>
    <source>
        <strain evidence="1 2">SCSIO 52909</strain>
    </source>
</reference>
<dbReference type="GO" id="GO:0070573">
    <property type="term" value="F:metallodipeptidase activity"/>
    <property type="evidence" value="ECO:0007669"/>
    <property type="project" value="InterPro"/>
</dbReference>
<keyword evidence="2" id="KW-1185">Reference proteome</keyword>
<dbReference type="GO" id="GO:0006508">
    <property type="term" value="P:proteolysis"/>
    <property type="evidence" value="ECO:0007669"/>
    <property type="project" value="InterPro"/>
</dbReference>
<dbReference type="AlphaFoldDB" id="A0A6G8Q539"/>
<proteinExistence type="predicted"/>
<dbReference type="SUPFAM" id="SSF51556">
    <property type="entry name" value="Metallo-dependent hydrolases"/>
    <property type="match status" value="1"/>
</dbReference>
<evidence type="ECO:0000313" key="2">
    <source>
        <dbReference type="Proteomes" id="UP000501452"/>
    </source>
</evidence>
<dbReference type="Proteomes" id="UP000501452">
    <property type="component" value="Chromosome"/>
</dbReference>